<dbReference type="Proteomes" id="UP001286174">
    <property type="component" value="Unassembled WGS sequence"/>
</dbReference>
<proteinExistence type="inferred from homology"/>
<comment type="similarity">
    <text evidence="1 3">Belongs to the short-chain dehydrogenases/reductases (SDR) family.</text>
</comment>
<dbReference type="PANTHER" id="PTHR44196:SF2">
    <property type="entry name" value="SHORT-CHAIN DEHYDROGENASE-RELATED"/>
    <property type="match status" value="1"/>
</dbReference>
<name>A0AB35U729_9FIRM</name>
<sequence length="253" mass="27813">MKKTVLITGATMGIGCALAERFAKEGSDLVLCARHQDALAEVKSRLEGRYGICVDVYACDLSNHEQLMRLYETVKDKRVEILVNNAGIGFAGKAIDQDIEKEDILVDLNIKAVMDLCKLFGKDMCERGHGTIINLSSTGAFQPGPYIASYYASKSFVLSYSRALEVEMKPYGVHVCCVCPGPVDTAFYAKSGGRMSAYHTSAQHVADVIVRTYQKRTVVVIGSLNKLLCVVPSGVKMKFLSFMKKPKTDHGRR</sequence>
<gene>
    <name evidence="4" type="ORF">MOZ60_02985</name>
</gene>
<evidence type="ECO:0000313" key="4">
    <source>
        <dbReference type="EMBL" id="MDX8419055.1"/>
    </source>
</evidence>
<reference evidence="4 5" key="1">
    <citation type="submission" date="2022-03" db="EMBL/GenBank/DDBJ databases">
        <title>Novel taxa within the pig intestine.</title>
        <authorList>
            <person name="Wylensek D."/>
            <person name="Bishof K."/>
            <person name="Afrizal A."/>
            <person name="Clavel T."/>
        </authorList>
    </citation>
    <scope>NUCLEOTIDE SEQUENCE [LARGE SCALE GENOMIC DNA]</scope>
    <source>
        <strain evidence="4 5">CLA-KB-P133</strain>
    </source>
</reference>
<dbReference type="InterPro" id="IPR036291">
    <property type="entry name" value="NAD(P)-bd_dom_sf"/>
</dbReference>
<dbReference type="PANTHER" id="PTHR44196">
    <property type="entry name" value="DEHYDROGENASE/REDUCTASE SDR FAMILY MEMBER 7B"/>
    <property type="match status" value="1"/>
</dbReference>
<dbReference type="AlphaFoldDB" id="A0AB35U729"/>
<comment type="caution">
    <text evidence="4">The sequence shown here is derived from an EMBL/GenBank/DDBJ whole genome shotgun (WGS) entry which is preliminary data.</text>
</comment>
<dbReference type="PRINTS" id="PR00081">
    <property type="entry name" value="GDHRDH"/>
</dbReference>
<dbReference type="Gene3D" id="3.40.50.720">
    <property type="entry name" value="NAD(P)-binding Rossmann-like Domain"/>
    <property type="match status" value="1"/>
</dbReference>
<dbReference type="RefSeq" id="WP_370595602.1">
    <property type="nucleotide sequence ID" value="NZ_JALBUR010000004.1"/>
</dbReference>
<accession>A0AB35U729</accession>
<evidence type="ECO:0000313" key="5">
    <source>
        <dbReference type="Proteomes" id="UP001286174"/>
    </source>
</evidence>
<evidence type="ECO:0000256" key="3">
    <source>
        <dbReference type="RuleBase" id="RU000363"/>
    </source>
</evidence>
<dbReference type="SUPFAM" id="SSF51735">
    <property type="entry name" value="NAD(P)-binding Rossmann-fold domains"/>
    <property type="match status" value="1"/>
</dbReference>
<dbReference type="GO" id="GO:0016020">
    <property type="term" value="C:membrane"/>
    <property type="evidence" value="ECO:0007669"/>
    <property type="project" value="TreeGrafter"/>
</dbReference>
<dbReference type="GO" id="GO:0016491">
    <property type="term" value="F:oxidoreductase activity"/>
    <property type="evidence" value="ECO:0007669"/>
    <property type="project" value="UniProtKB-KW"/>
</dbReference>
<dbReference type="PRINTS" id="PR00080">
    <property type="entry name" value="SDRFAMILY"/>
</dbReference>
<dbReference type="CDD" id="cd05233">
    <property type="entry name" value="SDR_c"/>
    <property type="match status" value="1"/>
</dbReference>
<evidence type="ECO:0000256" key="2">
    <source>
        <dbReference type="ARBA" id="ARBA00023002"/>
    </source>
</evidence>
<dbReference type="EMBL" id="JALBUR010000004">
    <property type="protein sequence ID" value="MDX8419055.1"/>
    <property type="molecule type" value="Genomic_DNA"/>
</dbReference>
<dbReference type="PIRSF" id="PIRSF000126">
    <property type="entry name" value="11-beta-HSD1"/>
    <property type="match status" value="1"/>
</dbReference>
<dbReference type="PROSITE" id="PS51257">
    <property type="entry name" value="PROKAR_LIPOPROTEIN"/>
    <property type="match status" value="1"/>
</dbReference>
<evidence type="ECO:0000256" key="1">
    <source>
        <dbReference type="ARBA" id="ARBA00006484"/>
    </source>
</evidence>
<keyword evidence="2" id="KW-0560">Oxidoreductase</keyword>
<dbReference type="InterPro" id="IPR002347">
    <property type="entry name" value="SDR_fam"/>
</dbReference>
<keyword evidence="5" id="KW-1185">Reference proteome</keyword>
<dbReference type="Pfam" id="PF00106">
    <property type="entry name" value="adh_short"/>
    <property type="match status" value="1"/>
</dbReference>
<organism evidence="4 5">
    <name type="scientific">Grylomicrobium aquisgranensis</name>
    <dbReference type="NCBI Taxonomy" id="2926318"/>
    <lineage>
        <taxon>Bacteria</taxon>
        <taxon>Bacillati</taxon>
        <taxon>Bacillota</taxon>
        <taxon>Erysipelotrichia</taxon>
        <taxon>Erysipelotrichales</taxon>
        <taxon>Erysipelotrichaceae</taxon>
        <taxon>Grylomicrobium</taxon>
    </lineage>
</organism>
<protein>
    <submittedName>
        <fullName evidence="4">SDR family oxidoreductase</fullName>
    </submittedName>
</protein>